<dbReference type="Gene3D" id="2.60.120.1440">
    <property type="match status" value="1"/>
</dbReference>
<gene>
    <name evidence="2" type="ORF">SMD31_02355</name>
</gene>
<keyword evidence="3" id="KW-1185">Reference proteome</keyword>
<dbReference type="Pfam" id="PF04773">
    <property type="entry name" value="FecR"/>
    <property type="match status" value="1"/>
</dbReference>
<dbReference type="PANTHER" id="PTHR38731">
    <property type="entry name" value="LIPL45-RELATED LIPOPROTEIN-RELATED"/>
    <property type="match status" value="1"/>
</dbReference>
<comment type="caution">
    <text evidence="2">The sequence shown here is derived from an EMBL/GenBank/DDBJ whole genome shotgun (WGS) entry which is preliminary data.</text>
</comment>
<proteinExistence type="predicted"/>
<sequence length="210" mass="21506">MPLSKRDFLLALPASLAAGWLLTRPGFAAEGTAGKLSRLAGPVTIIRSGVESAAAPGQDVLVSDSIRAGADARAEVTFSDGSVLTVGPGSEVAIAFFAPEAQESSAVLDVIAGIARVTVNKATSWGRFDVRTTTAVASVRGTDYLVENTGAKTAVFVAEGRVAVSSRAGSGTVVLRQGQGVDVTAEKGPLTVKTWGAKRRDEALARVTIP</sequence>
<evidence type="ECO:0000313" key="3">
    <source>
        <dbReference type="Proteomes" id="UP001271769"/>
    </source>
</evidence>
<protein>
    <submittedName>
        <fullName evidence="2">FecR family protein</fullName>
    </submittedName>
</protein>
<evidence type="ECO:0000313" key="2">
    <source>
        <dbReference type="EMBL" id="MDY0870739.1"/>
    </source>
</evidence>
<dbReference type="RefSeq" id="WP_320499068.1">
    <property type="nucleotide sequence ID" value="NZ_JAXCLX010000001.1"/>
</dbReference>
<name>A0ABU5DUY3_9PROT</name>
<feature type="domain" description="FecR protein" evidence="1">
    <location>
        <begin position="64"/>
        <end position="162"/>
    </location>
</feature>
<reference evidence="2 3" key="1">
    <citation type="journal article" date="2013" name="Antonie Van Leeuwenhoek">
        <title>Dongia rigui sp. nov., isolated from freshwater of a large wetland in Korea.</title>
        <authorList>
            <person name="Baik K.S."/>
            <person name="Hwang Y.M."/>
            <person name="Choi J.S."/>
            <person name="Kwon J."/>
            <person name="Seong C.N."/>
        </authorList>
    </citation>
    <scope>NUCLEOTIDE SEQUENCE [LARGE SCALE GENOMIC DNA]</scope>
    <source>
        <strain evidence="2 3">04SU4-P</strain>
    </source>
</reference>
<dbReference type="EMBL" id="JAXCLX010000001">
    <property type="protein sequence ID" value="MDY0870739.1"/>
    <property type="molecule type" value="Genomic_DNA"/>
</dbReference>
<accession>A0ABU5DUY3</accession>
<dbReference type="InterPro" id="IPR006860">
    <property type="entry name" value="FecR"/>
</dbReference>
<organism evidence="2 3">
    <name type="scientific">Dongia rigui</name>
    <dbReference type="NCBI Taxonomy" id="940149"/>
    <lineage>
        <taxon>Bacteria</taxon>
        <taxon>Pseudomonadati</taxon>
        <taxon>Pseudomonadota</taxon>
        <taxon>Alphaproteobacteria</taxon>
        <taxon>Rhodospirillales</taxon>
        <taxon>Dongiaceae</taxon>
        <taxon>Dongia</taxon>
    </lineage>
</organism>
<evidence type="ECO:0000259" key="1">
    <source>
        <dbReference type="Pfam" id="PF04773"/>
    </source>
</evidence>
<dbReference type="Proteomes" id="UP001271769">
    <property type="component" value="Unassembled WGS sequence"/>
</dbReference>